<accession>A0A291H203</accession>
<feature type="transmembrane region" description="Helical" evidence="6">
    <location>
        <begin position="343"/>
        <end position="362"/>
    </location>
</feature>
<keyword evidence="9" id="KW-1185">Reference proteome</keyword>
<sequence length="397" mass="40200">MTPLPRSFHLWWLATTASATGNAMLGFAMIWSATAHGTGTVALVSTVAAVPQILLVLIGGAIGDRHGPRRTLLGTSIARILMLAAALAPSLGDPSAALLVLATAGGAVIAAVHQPSASVLPRLLVRDPEQLPRAMARISGSLQIARTLGVATGGLAVAVWSLAAVIALNLALMLLVLGLLLVMRPLASSPGPAARSREGMLRSLLDGLRVARDLRIWPLLAAVALISGAVLPTIGVVLPVLARGRGWSGAQAGLLDAGYALGVLAVTFAIGVLGAVRSPRVALTGGPLLVALGSLLLALPLPLIAAILVCGAIGAGTALFTTCVAPMLVRWAPADQMTRFQSLLVLVQLVPPAALNGAFAWLGAQGGALPALLPAALMAVSAAVLGRRLRTESVRTA</sequence>
<evidence type="ECO:0000256" key="2">
    <source>
        <dbReference type="ARBA" id="ARBA00022475"/>
    </source>
</evidence>
<feature type="transmembrane region" description="Helical" evidence="6">
    <location>
        <begin position="257"/>
        <end position="276"/>
    </location>
</feature>
<dbReference type="PANTHER" id="PTHR23513">
    <property type="entry name" value="INTEGRAL MEMBRANE EFFLUX PROTEIN-RELATED"/>
    <property type="match status" value="1"/>
</dbReference>
<protein>
    <recommendedName>
        <fullName evidence="7">Major facilitator superfamily (MFS) profile domain-containing protein</fullName>
    </recommendedName>
</protein>
<dbReference type="EMBL" id="CP023564">
    <property type="protein sequence ID" value="ATG56394.1"/>
    <property type="molecule type" value="Genomic_DNA"/>
</dbReference>
<feature type="transmembrane region" description="Helical" evidence="6">
    <location>
        <begin position="39"/>
        <end position="59"/>
    </location>
</feature>
<feature type="transmembrane region" description="Helical" evidence="6">
    <location>
        <begin position="71"/>
        <end position="89"/>
    </location>
</feature>
<dbReference type="Pfam" id="PF07690">
    <property type="entry name" value="MFS_1"/>
    <property type="match status" value="1"/>
</dbReference>
<evidence type="ECO:0000313" key="8">
    <source>
        <dbReference type="EMBL" id="ATG56394.1"/>
    </source>
</evidence>
<gene>
    <name evidence="8" type="ORF">CFK41_17615</name>
</gene>
<feature type="transmembrane region" description="Helical" evidence="6">
    <location>
        <begin position="12"/>
        <end position="33"/>
    </location>
</feature>
<dbReference type="PROSITE" id="PS50850">
    <property type="entry name" value="MFS"/>
    <property type="match status" value="1"/>
</dbReference>
<dbReference type="PANTHER" id="PTHR23513:SF11">
    <property type="entry name" value="STAPHYLOFERRIN A TRANSPORTER"/>
    <property type="match status" value="1"/>
</dbReference>
<dbReference type="RefSeq" id="WP_096800853.1">
    <property type="nucleotide sequence ID" value="NZ_CP023564.1"/>
</dbReference>
<evidence type="ECO:0000313" key="9">
    <source>
        <dbReference type="Proteomes" id="UP000217889"/>
    </source>
</evidence>
<dbReference type="KEGG" id="bgg:CFK41_17615"/>
<evidence type="ECO:0000256" key="5">
    <source>
        <dbReference type="ARBA" id="ARBA00023136"/>
    </source>
</evidence>
<reference evidence="8 9" key="1">
    <citation type="journal article" date="2014" name="Int. J. Syst. Evol. Microbiol.">
        <title>Brachybacterium ginsengisoli sp. nov., isolated from soil of a ginseng field.</title>
        <authorList>
            <person name="Hoang V.A."/>
            <person name="Kim Y.J."/>
            <person name="Nguyen N.L."/>
            <person name="Yang D.C."/>
        </authorList>
    </citation>
    <scope>NUCLEOTIDE SEQUENCE [LARGE SCALE GENOMIC DNA]</scope>
    <source>
        <strain evidence="8 9">DCY80</strain>
    </source>
</reference>
<keyword evidence="4 6" id="KW-1133">Transmembrane helix</keyword>
<evidence type="ECO:0000256" key="1">
    <source>
        <dbReference type="ARBA" id="ARBA00004651"/>
    </source>
</evidence>
<dbReference type="InterPro" id="IPR036259">
    <property type="entry name" value="MFS_trans_sf"/>
</dbReference>
<feature type="domain" description="Major facilitator superfamily (MFS) profile" evidence="7">
    <location>
        <begin position="216"/>
        <end position="397"/>
    </location>
</feature>
<comment type="subcellular location">
    <subcellularLocation>
        <location evidence="1">Cell membrane</location>
        <topology evidence="1">Multi-pass membrane protein</topology>
    </subcellularLocation>
</comment>
<name>A0A291H203_9MICO</name>
<dbReference type="SUPFAM" id="SSF103473">
    <property type="entry name" value="MFS general substrate transporter"/>
    <property type="match status" value="1"/>
</dbReference>
<dbReference type="OrthoDB" id="69054at2"/>
<feature type="transmembrane region" description="Helical" evidence="6">
    <location>
        <begin position="305"/>
        <end position="331"/>
    </location>
</feature>
<evidence type="ECO:0000256" key="4">
    <source>
        <dbReference type="ARBA" id="ARBA00022989"/>
    </source>
</evidence>
<organism evidence="8 9">
    <name type="scientific">Brachybacterium ginsengisoli</name>
    <dbReference type="NCBI Taxonomy" id="1331682"/>
    <lineage>
        <taxon>Bacteria</taxon>
        <taxon>Bacillati</taxon>
        <taxon>Actinomycetota</taxon>
        <taxon>Actinomycetes</taxon>
        <taxon>Micrococcales</taxon>
        <taxon>Dermabacteraceae</taxon>
        <taxon>Brachybacterium</taxon>
    </lineage>
</organism>
<dbReference type="InterPro" id="IPR020846">
    <property type="entry name" value="MFS_dom"/>
</dbReference>
<dbReference type="InterPro" id="IPR011701">
    <property type="entry name" value="MFS"/>
</dbReference>
<dbReference type="GO" id="GO:0005886">
    <property type="term" value="C:plasma membrane"/>
    <property type="evidence" value="ECO:0007669"/>
    <property type="project" value="UniProtKB-SubCell"/>
</dbReference>
<evidence type="ECO:0000256" key="6">
    <source>
        <dbReference type="SAM" id="Phobius"/>
    </source>
</evidence>
<dbReference type="AlphaFoldDB" id="A0A291H203"/>
<feature type="transmembrane region" description="Helical" evidence="6">
    <location>
        <begin position="281"/>
        <end position="299"/>
    </location>
</feature>
<dbReference type="GO" id="GO:0022857">
    <property type="term" value="F:transmembrane transporter activity"/>
    <property type="evidence" value="ECO:0007669"/>
    <property type="project" value="InterPro"/>
</dbReference>
<evidence type="ECO:0000259" key="7">
    <source>
        <dbReference type="PROSITE" id="PS50850"/>
    </source>
</evidence>
<proteinExistence type="predicted"/>
<dbReference type="Gene3D" id="1.20.1250.20">
    <property type="entry name" value="MFS general substrate transporter like domains"/>
    <property type="match status" value="2"/>
</dbReference>
<keyword evidence="3 6" id="KW-0812">Transmembrane</keyword>
<evidence type="ECO:0000256" key="3">
    <source>
        <dbReference type="ARBA" id="ARBA00022692"/>
    </source>
</evidence>
<feature type="transmembrane region" description="Helical" evidence="6">
    <location>
        <begin position="219"/>
        <end position="242"/>
    </location>
</feature>
<keyword evidence="5 6" id="KW-0472">Membrane</keyword>
<feature type="transmembrane region" description="Helical" evidence="6">
    <location>
        <begin position="157"/>
        <end position="182"/>
    </location>
</feature>
<keyword evidence="2" id="KW-1003">Cell membrane</keyword>
<feature type="transmembrane region" description="Helical" evidence="6">
    <location>
        <begin position="368"/>
        <end position="386"/>
    </location>
</feature>
<dbReference type="Proteomes" id="UP000217889">
    <property type="component" value="Chromosome"/>
</dbReference>